<accession>A0A2W5FJZ2</accession>
<gene>
    <name evidence="14" type="ORF">DI595_01275</name>
</gene>
<keyword evidence="9" id="KW-0406">Ion transport</keyword>
<evidence type="ECO:0000256" key="1">
    <source>
        <dbReference type="ARBA" id="ARBA00004141"/>
    </source>
</evidence>
<evidence type="ECO:0000256" key="6">
    <source>
        <dbReference type="ARBA" id="ARBA00022826"/>
    </source>
</evidence>
<comment type="subcellular location">
    <subcellularLocation>
        <location evidence="1">Membrane</location>
        <topology evidence="1">Multi-pass membrane protein</topology>
    </subcellularLocation>
</comment>
<dbReference type="Proteomes" id="UP000249769">
    <property type="component" value="Unassembled WGS sequence"/>
</dbReference>
<dbReference type="InterPro" id="IPR010617">
    <property type="entry name" value="TMEM175-like"/>
</dbReference>
<dbReference type="Pfam" id="PF06736">
    <property type="entry name" value="TMEM175"/>
    <property type="match status" value="1"/>
</dbReference>
<evidence type="ECO:0000256" key="12">
    <source>
        <dbReference type="ARBA" id="ARBA00034430"/>
    </source>
</evidence>
<evidence type="ECO:0000256" key="3">
    <source>
        <dbReference type="ARBA" id="ARBA00022448"/>
    </source>
</evidence>
<evidence type="ECO:0000256" key="10">
    <source>
        <dbReference type="ARBA" id="ARBA00023136"/>
    </source>
</evidence>
<keyword evidence="7" id="KW-0630">Potassium</keyword>
<keyword evidence="8 13" id="KW-1133">Transmembrane helix</keyword>
<keyword evidence="11" id="KW-0407">Ion channel</keyword>
<dbReference type="PANTHER" id="PTHR31462">
    <property type="entry name" value="ENDOSOMAL/LYSOSOMAL POTASSIUM CHANNEL TMEM175"/>
    <property type="match status" value="1"/>
</dbReference>
<feature type="transmembrane region" description="Helical" evidence="13">
    <location>
        <begin position="97"/>
        <end position="120"/>
    </location>
</feature>
<evidence type="ECO:0000256" key="2">
    <source>
        <dbReference type="ARBA" id="ARBA00006920"/>
    </source>
</evidence>
<evidence type="ECO:0000256" key="13">
    <source>
        <dbReference type="SAM" id="Phobius"/>
    </source>
</evidence>
<name>A0A2W5FJZ2_9HYPH</name>
<dbReference type="AlphaFoldDB" id="A0A2W5FJZ2"/>
<evidence type="ECO:0000256" key="5">
    <source>
        <dbReference type="ARBA" id="ARBA00022692"/>
    </source>
</evidence>
<evidence type="ECO:0000256" key="8">
    <source>
        <dbReference type="ARBA" id="ARBA00022989"/>
    </source>
</evidence>
<feature type="transmembrane region" description="Helical" evidence="13">
    <location>
        <begin position="173"/>
        <end position="192"/>
    </location>
</feature>
<dbReference type="PANTHER" id="PTHR31462:SF5">
    <property type="entry name" value="ENDOSOMAL_LYSOSOMAL PROTON CHANNEL TMEM175"/>
    <property type="match status" value="1"/>
</dbReference>
<evidence type="ECO:0000313" key="15">
    <source>
        <dbReference type="Proteomes" id="UP000249769"/>
    </source>
</evidence>
<evidence type="ECO:0000256" key="11">
    <source>
        <dbReference type="ARBA" id="ARBA00023303"/>
    </source>
</evidence>
<evidence type="ECO:0000313" key="14">
    <source>
        <dbReference type="EMBL" id="PZP54097.1"/>
    </source>
</evidence>
<evidence type="ECO:0000256" key="4">
    <source>
        <dbReference type="ARBA" id="ARBA00022538"/>
    </source>
</evidence>
<evidence type="ECO:0000256" key="9">
    <source>
        <dbReference type="ARBA" id="ARBA00023065"/>
    </source>
</evidence>
<dbReference type="GO" id="GO:0016020">
    <property type="term" value="C:membrane"/>
    <property type="evidence" value="ECO:0007669"/>
    <property type="project" value="UniProtKB-SubCell"/>
</dbReference>
<keyword evidence="6" id="KW-0631">Potassium channel</keyword>
<proteinExistence type="inferred from homology"/>
<feature type="transmembrane region" description="Helical" evidence="13">
    <location>
        <begin position="198"/>
        <end position="217"/>
    </location>
</feature>
<feature type="transmembrane region" description="Helical" evidence="13">
    <location>
        <begin position="64"/>
        <end position="85"/>
    </location>
</feature>
<protein>
    <submittedName>
        <fullName evidence="14">DUF1211 domain-containing protein</fullName>
    </submittedName>
</protein>
<dbReference type="GO" id="GO:0015252">
    <property type="term" value="F:proton channel activity"/>
    <property type="evidence" value="ECO:0007669"/>
    <property type="project" value="InterPro"/>
</dbReference>
<keyword evidence="3" id="KW-0813">Transport</keyword>
<evidence type="ECO:0000256" key="7">
    <source>
        <dbReference type="ARBA" id="ARBA00022958"/>
    </source>
</evidence>
<dbReference type="EMBL" id="QFOL01000004">
    <property type="protein sequence ID" value="PZP54097.1"/>
    <property type="molecule type" value="Genomic_DNA"/>
</dbReference>
<comment type="catalytic activity">
    <reaction evidence="12">
        <text>K(+)(in) = K(+)(out)</text>
        <dbReference type="Rhea" id="RHEA:29463"/>
        <dbReference type="ChEBI" id="CHEBI:29103"/>
    </reaction>
</comment>
<reference evidence="14 15" key="1">
    <citation type="submission" date="2017-08" db="EMBL/GenBank/DDBJ databases">
        <title>Infants hospitalized years apart are colonized by the same room-sourced microbial strains.</title>
        <authorList>
            <person name="Brooks B."/>
            <person name="Olm M.R."/>
            <person name="Firek B.A."/>
            <person name="Baker R."/>
            <person name="Thomas B.C."/>
            <person name="Morowitz M.J."/>
            <person name="Banfield J.F."/>
        </authorList>
    </citation>
    <scope>NUCLEOTIDE SEQUENCE [LARGE SCALE GENOMIC DNA]</scope>
    <source>
        <strain evidence="14">S2_009_000_R2_73</strain>
    </source>
</reference>
<dbReference type="GO" id="GO:0005267">
    <property type="term" value="F:potassium channel activity"/>
    <property type="evidence" value="ECO:0007669"/>
    <property type="project" value="UniProtKB-KW"/>
</dbReference>
<comment type="similarity">
    <text evidence="2">Belongs to the TMEM175 family.</text>
</comment>
<keyword evidence="5 13" id="KW-0812">Transmembrane</keyword>
<organism evidence="14 15">
    <name type="scientific">Agrobacterium fabrum</name>
    <dbReference type="NCBI Taxonomy" id="1176649"/>
    <lineage>
        <taxon>Bacteria</taxon>
        <taxon>Pseudomonadati</taxon>
        <taxon>Pseudomonadota</taxon>
        <taxon>Alphaproteobacteria</taxon>
        <taxon>Hyphomicrobiales</taxon>
        <taxon>Rhizobiaceae</taxon>
        <taxon>Rhizobium/Agrobacterium group</taxon>
        <taxon>Agrobacterium</taxon>
        <taxon>Agrobacterium tumefaciens complex</taxon>
    </lineage>
</organism>
<sequence>MRIQQEEAMSRDERSSFLPEPRRLEGFSDAAFSIIITLLVLEIHRPHAAEGQLAHELLKAWASYVAYAVAFIYVGVIWLNHHYLFDRLRCVDFTTNLINLGIIGTAALIPFPTGVLADAFRDGNIADQRAAVLLYAAIASLMSIAWLPALWHLFRHAELAKPEMPRAALAVEVTRPLVGIAMYVVAALVGWFGNPTVAVIIFMLVVAFYAWSSRGIFSLGRNRKLPSMG</sequence>
<comment type="caution">
    <text evidence="14">The sequence shown here is derived from an EMBL/GenBank/DDBJ whole genome shotgun (WGS) entry which is preliminary data.</text>
</comment>
<feature type="transmembrane region" description="Helical" evidence="13">
    <location>
        <begin position="132"/>
        <end position="153"/>
    </location>
</feature>
<keyword evidence="4" id="KW-0633">Potassium transport</keyword>
<keyword evidence="10 13" id="KW-0472">Membrane</keyword>